<dbReference type="InterPro" id="IPR005097">
    <property type="entry name" value="Sacchrp_dh_NADP-bd"/>
</dbReference>
<protein>
    <recommendedName>
        <fullName evidence="2">Saccharopine dehydrogenase NADP binding domain-containing protein</fullName>
    </recommendedName>
</protein>
<dbReference type="InterPro" id="IPR051276">
    <property type="entry name" value="Saccharopine_DH-like_oxidrdct"/>
</dbReference>
<comment type="caution">
    <text evidence="3">The sequence shown here is derived from an EMBL/GenBank/DDBJ whole genome shotgun (WGS) entry which is preliminary data.</text>
</comment>
<reference evidence="3" key="1">
    <citation type="submission" date="2021-02" db="EMBL/GenBank/DDBJ databases">
        <authorList>
            <person name="Nowell W R."/>
        </authorList>
    </citation>
    <scope>NUCLEOTIDE SEQUENCE</scope>
</reference>
<dbReference type="PANTHER" id="PTHR12286:SF5">
    <property type="entry name" value="SACCHAROPINE DEHYDROGENASE-LIKE OXIDOREDUCTASE"/>
    <property type="match status" value="1"/>
</dbReference>
<accession>A0A814T0V1</accession>
<dbReference type="OrthoDB" id="10268090at2759"/>
<dbReference type="AlphaFoldDB" id="A0A814T0V1"/>
<dbReference type="GO" id="GO:0009247">
    <property type="term" value="P:glycolipid biosynthetic process"/>
    <property type="evidence" value="ECO:0007669"/>
    <property type="project" value="TreeGrafter"/>
</dbReference>
<proteinExistence type="inferred from homology"/>
<sequence length="364" mass="41497">MPRLDLLIFGATGFTGKYIVEELARKSHQQQKIKWGVAGRSLLKLKEVLDEITKTTDLSAVETVAADVNNTESVTKMCQKTIVLINCVGPYRLYGEPVVQACLNAKTNYIDVSGEPQFLETIQLKYNDKAEKEGVAIVGSCGFDSVIADMGVETIRREYEAKNADIGYIESFLSVKAGLANTALNYATWESAVYGLTYANELKPLRKKLFPQQLLYTKYKRERGPVFPTTFANQKRWCVPFLGSDKSVVQRTQYFNSVKLNKKPCEQSSFQMRFVTRGWKQHLNEEHTTEPDLGSVHEFIGIDPAYIGTSKIVLACALTLREEKDRLPLKFVNETVWKNINFRYSRYISAVVYLLLLQRFRRQH</sequence>
<name>A0A814T0V1_9BILA</name>
<dbReference type="InterPro" id="IPR036291">
    <property type="entry name" value="NAD(P)-bd_dom_sf"/>
</dbReference>
<keyword evidence="5" id="KW-1185">Reference proteome</keyword>
<dbReference type="SUPFAM" id="SSF51735">
    <property type="entry name" value="NAD(P)-binding Rossmann-fold domains"/>
    <property type="match status" value="1"/>
</dbReference>
<dbReference type="EMBL" id="CAJOBC010007023">
    <property type="protein sequence ID" value="CAF3918685.1"/>
    <property type="molecule type" value="Genomic_DNA"/>
</dbReference>
<dbReference type="GO" id="GO:0005811">
    <property type="term" value="C:lipid droplet"/>
    <property type="evidence" value="ECO:0007669"/>
    <property type="project" value="TreeGrafter"/>
</dbReference>
<evidence type="ECO:0000313" key="4">
    <source>
        <dbReference type="EMBL" id="CAF3918685.1"/>
    </source>
</evidence>
<dbReference type="FunFam" id="3.40.50.720:FF:000178">
    <property type="entry name" value="Saccharopine dehydrogenase-like oxidoreductase"/>
    <property type="match status" value="1"/>
</dbReference>
<evidence type="ECO:0000313" key="3">
    <source>
        <dbReference type="EMBL" id="CAF1155203.1"/>
    </source>
</evidence>
<dbReference type="PANTHER" id="PTHR12286">
    <property type="entry name" value="SACCHAROPINE DEHYDROGENASE-LIKE OXIDOREDUCTASE"/>
    <property type="match status" value="1"/>
</dbReference>
<dbReference type="Pfam" id="PF03435">
    <property type="entry name" value="Sacchrp_dh_NADP"/>
    <property type="match status" value="1"/>
</dbReference>
<feature type="domain" description="Saccharopine dehydrogenase NADP binding" evidence="2">
    <location>
        <begin position="7"/>
        <end position="138"/>
    </location>
</feature>
<organism evidence="3 5">
    <name type="scientific">Didymodactylos carnosus</name>
    <dbReference type="NCBI Taxonomy" id="1234261"/>
    <lineage>
        <taxon>Eukaryota</taxon>
        <taxon>Metazoa</taxon>
        <taxon>Spiralia</taxon>
        <taxon>Gnathifera</taxon>
        <taxon>Rotifera</taxon>
        <taxon>Eurotatoria</taxon>
        <taxon>Bdelloidea</taxon>
        <taxon>Philodinida</taxon>
        <taxon>Philodinidae</taxon>
        <taxon>Didymodactylos</taxon>
    </lineage>
</organism>
<comment type="similarity">
    <text evidence="1">Belongs to the saccharopine dehydrogenase family.</text>
</comment>
<evidence type="ECO:0000256" key="1">
    <source>
        <dbReference type="ARBA" id="ARBA00038048"/>
    </source>
</evidence>
<dbReference type="Proteomes" id="UP000681722">
    <property type="component" value="Unassembled WGS sequence"/>
</dbReference>
<evidence type="ECO:0000259" key="2">
    <source>
        <dbReference type="Pfam" id="PF03435"/>
    </source>
</evidence>
<dbReference type="GO" id="GO:0005739">
    <property type="term" value="C:mitochondrion"/>
    <property type="evidence" value="ECO:0007669"/>
    <property type="project" value="TreeGrafter"/>
</dbReference>
<dbReference type="GO" id="GO:0005886">
    <property type="term" value="C:plasma membrane"/>
    <property type="evidence" value="ECO:0007669"/>
    <property type="project" value="TreeGrafter"/>
</dbReference>
<dbReference type="EMBL" id="CAJNOQ010007023">
    <property type="protein sequence ID" value="CAF1155203.1"/>
    <property type="molecule type" value="Genomic_DNA"/>
</dbReference>
<dbReference type="Proteomes" id="UP000663829">
    <property type="component" value="Unassembled WGS sequence"/>
</dbReference>
<dbReference type="Gene3D" id="3.40.50.720">
    <property type="entry name" value="NAD(P)-binding Rossmann-like Domain"/>
    <property type="match status" value="1"/>
</dbReference>
<evidence type="ECO:0000313" key="5">
    <source>
        <dbReference type="Proteomes" id="UP000663829"/>
    </source>
</evidence>
<gene>
    <name evidence="3" type="ORF">GPM918_LOCUS21391</name>
    <name evidence="4" type="ORF">SRO942_LOCUS21390</name>
</gene>